<gene>
    <name evidence="1" type="ORF">BN1211_4671</name>
</gene>
<dbReference type="AlphaFoldDB" id="A0A0H5C759"/>
<evidence type="ECO:0000313" key="1">
    <source>
        <dbReference type="EMBL" id="CEP23966.1"/>
    </source>
</evidence>
<evidence type="ECO:0000313" key="2">
    <source>
        <dbReference type="Proteomes" id="UP000038830"/>
    </source>
</evidence>
<accession>A0A0H5C759</accession>
<dbReference type="EMBL" id="CDQK01000005">
    <property type="protein sequence ID" value="CEP23966.1"/>
    <property type="molecule type" value="Genomic_DNA"/>
</dbReference>
<dbReference type="Proteomes" id="UP000038830">
    <property type="component" value="Unassembled WGS sequence"/>
</dbReference>
<sequence>MGKRTVVPGADSKRTSRWRHWTDAQRIMCRVRNVVNICHYRLHTHDIPKPFTSLHALESPTKKLILQGLTAQKEPGLNQLMLRILLRVQKGIHCEVGRHTAAWTWIRRAVRVKAGGA</sequence>
<proteinExistence type="predicted"/>
<organism evidence="1 2">
    <name type="scientific">Cyberlindnera jadinii (strain ATCC 18201 / CBS 1600 / BCRC 20928 / JCM 3617 / NBRC 0987 / NRRL Y-1542)</name>
    <name type="common">Torula yeast</name>
    <name type="synonym">Candida utilis</name>
    <dbReference type="NCBI Taxonomy" id="983966"/>
    <lineage>
        <taxon>Eukaryota</taxon>
        <taxon>Fungi</taxon>
        <taxon>Dikarya</taxon>
        <taxon>Ascomycota</taxon>
        <taxon>Saccharomycotina</taxon>
        <taxon>Saccharomycetes</taxon>
        <taxon>Phaffomycetales</taxon>
        <taxon>Phaffomycetaceae</taxon>
        <taxon>Cyberlindnera</taxon>
    </lineage>
</organism>
<protein>
    <submittedName>
        <fullName evidence="1">Uncharacterized protein</fullName>
    </submittedName>
</protein>
<name>A0A0H5C759_CYBJN</name>
<reference evidence="2" key="1">
    <citation type="journal article" date="2015" name="J. Biotechnol.">
        <title>The structure of the Cyberlindnera jadinii genome and its relation to Candida utilis analyzed by the occurrence of single nucleotide polymorphisms.</title>
        <authorList>
            <person name="Rupp O."/>
            <person name="Brinkrolf K."/>
            <person name="Buerth C."/>
            <person name="Kunigo M."/>
            <person name="Schneider J."/>
            <person name="Jaenicke S."/>
            <person name="Goesmann A."/>
            <person name="Puehler A."/>
            <person name="Jaeger K.-E."/>
            <person name="Ernst J.F."/>
        </authorList>
    </citation>
    <scope>NUCLEOTIDE SEQUENCE [LARGE SCALE GENOMIC DNA]</scope>
    <source>
        <strain evidence="2">ATCC 18201 / CBS 1600 / BCRC 20928 / JCM 3617 / NBRC 0987 / NRRL Y-1542</strain>
    </source>
</reference>